<dbReference type="EMBL" id="JAERUA010000014">
    <property type="protein sequence ID" value="KAI1890730.1"/>
    <property type="molecule type" value="Genomic_DNA"/>
</dbReference>
<accession>A0A8T3D413</accession>
<sequence>MLNFVAFQTQLASIMEVLAKAAVAEITKLVDESSTGLRLEMSRSQYENEALRRKLKVMESKLVLVRGCTESKEARKNSLKCSGSLHGQIRICNGIDKDGVFEGEWGSKQWRDGEVSVVEEDMYLQSIILTEEPSDMEKGVSASLVIKDKGHKVDWMNGNHEEGQMISGETGPSDCHATEQRSPFEQQLNESVCDKRLQSAACPEEEDTLVIPLEGLELHRITECEAAHWYISLSTCQRRG</sequence>
<reference evidence="1" key="1">
    <citation type="submission" date="2021-01" db="EMBL/GenBank/DDBJ databases">
        <authorList>
            <person name="Zahm M."/>
            <person name="Roques C."/>
            <person name="Cabau C."/>
            <person name="Klopp C."/>
            <person name="Donnadieu C."/>
            <person name="Jouanno E."/>
            <person name="Lampietro C."/>
            <person name="Louis A."/>
            <person name="Herpin A."/>
            <person name="Echchiki A."/>
            <person name="Berthelot C."/>
            <person name="Parey E."/>
            <person name="Roest-Crollius H."/>
            <person name="Braasch I."/>
            <person name="Postlethwait J."/>
            <person name="Bobe J."/>
            <person name="Montfort J."/>
            <person name="Bouchez O."/>
            <person name="Begum T."/>
            <person name="Mejri S."/>
            <person name="Adams A."/>
            <person name="Chen W.-J."/>
            <person name="Guiguen Y."/>
        </authorList>
    </citation>
    <scope>NUCLEOTIDE SEQUENCE</scope>
    <source>
        <tissue evidence="1">Blood</tissue>
    </source>
</reference>
<proteinExistence type="predicted"/>
<organism evidence="1 2">
    <name type="scientific">Albula goreensis</name>
    <dbReference type="NCBI Taxonomy" id="1534307"/>
    <lineage>
        <taxon>Eukaryota</taxon>
        <taxon>Metazoa</taxon>
        <taxon>Chordata</taxon>
        <taxon>Craniata</taxon>
        <taxon>Vertebrata</taxon>
        <taxon>Euteleostomi</taxon>
        <taxon>Actinopterygii</taxon>
        <taxon>Neopterygii</taxon>
        <taxon>Teleostei</taxon>
        <taxon>Albuliformes</taxon>
        <taxon>Albulidae</taxon>
        <taxon>Albula</taxon>
    </lineage>
</organism>
<name>A0A8T3D413_9TELE</name>
<protein>
    <submittedName>
        <fullName evidence="1">Uncharacterized protein</fullName>
    </submittedName>
</protein>
<dbReference type="OrthoDB" id="8958747at2759"/>
<dbReference type="Proteomes" id="UP000829720">
    <property type="component" value="Unassembled WGS sequence"/>
</dbReference>
<gene>
    <name evidence="1" type="ORF">AGOR_G00156640</name>
</gene>
<comment type="caution">
    <text evidence="1">The sequence shown here is derived from an EMBL/GenBank/DDBJ whole genome shotgun (WGS) entry which is preliminary data.</text>
</comment>
<keyword evidence="2" id="KW-1185">Reference proteome</keyword>
<evidence type="ECO:0000313" key="1">
    <source>
        <dbReference type="EMBL" id="KAI1890730.1"/>
    </source>
</evidence>
<dbReference type="AlphaFoldDB" id="A0A8T3D413"/>
<evidence type="ECO:0000313" key="2">
    <source>
        <dbReference type="Proteomes" id="UP000829720"/>
    </source>
</evidence>